<keyword evidence="5 7" id="KW-0807">Transducer</keyword>
<proteinExistence type="inferred from homology"/>
<keyword evidence="2 9" id="KW-0812">Transmembrane</keyword>
<evidence type="ECO:0000256" key="2">
    <source>
        <dbReference type="ARBA" id="ARBA00022692"/>
    </source>
</evidence>
<dbReference type="Pfam" id="PF00672">
    <property type="entry name" value="HAMP"/>
    <property type="match status" value="1"/>
</dbReference>
<dbReference type="SMART" id="SM00304">
    <property type="entry name" value="HAMP"/>
    <property type="match status" value="3"/>
</dbReference>
<evidence type="ECO:0000259" key="11">
    <source>
        <dbReference type="PROSITE" id="PS50885"/>
    </source>
</evidence>
<dbReference type="OrthoDB" id="9816383at2"/>
<gene>
    <name evidence="12" type="ORF">SAMN02745124_01691</name>
</gene>
<keyword evidence="3 9" id="KW-1133">Transmembrane helix</keyword>
<dbReference type="STRING" id="1121409.SAMN02745124_01691"/>
<evidence type="ECO:0000256" key="4">
    <source>
        <dbReference type="ARBA" id="ARBA00023136"/>
    </source>
</evidence>
<dbReference type="SMART" id="SM01358">
    <property type="entry name" value="HBM"/>
    <property type="match status" value="1"/>
</dbReference>
<dbReference type="Pfam" id="PF00015">
    <property type="entry name" value="MCPsignal"/>
    <property type="match status" value="1"/>
</dbReference>
<evidence type="ECO:0000256" key="7">
    <source>
        <dbReference type="PROSITE-ProRule" id="PRU00284"/>
    </source>
</evidence>
<evidence type="ECO:0000256" key="8">
    <source>
        <dbReference type="SAM" id="MobiDB-lite"/>
    </source>
</evidence>
<dbReference type="InterPro" id="IPR004089">
    <property type="entry name" value="MCPsignal_dom"/>
</dbReference>
<feature type="transmembrane region" description="Helical" evidence="9">
    <location>
        <begin position="26"/>
        <end position="46"/>
    </location>
</feature>
<comment type="similarity">
    <text evidence="6">Belongs to the methyl-accepting chemotaxis (MCP) protein family.</text>
</comment>
<dbReference type="GO" id="GO:0007165">
    <property type="term" value="P:signal transduction"/>
    <property type="evidence" value="ECO:0007669"/>
    <property type="project" value="UniProtKB-KW"/>
</dbReference>
<dbReference type="CDD" id="cd06225">
    <property type="entry name" value="HAMP"/>
    <property type="match status" value="2"/>
</dbReference>
<accession>A0A1M5VH77</accession>
<feature type="domain" description="HAMP" evidence="11">
    <location>
        <begin position="326"/>
        <end position="378"/>
    </location>
</feature>
<dbReference type="GO" id="GO:0016020">
    <property type="term" value="C:membrane"/>
    <property type="evidence" value="ECO:0007669"/>
    <property type="project" value="InterPro"/>
</dbReference>
<dbReference type="InterPro" id="IPR003660">
    <property type="entry name" value="HAMP_dom"/>
</dbReference>
<evidence type="ECO:0000256" key="5">
    <source>
        <dbReference type="ARBA" id="ARBA00023224"/>
    </source>
</evidence>
<dbReference type="SUPFAM" id="SSF58104">
    <property type="entry name" value="Methyl-accepting chemotaxis protein (MCP) signaling domain"/>
    <property type="match status" value="1"/>
</dbReference>
<feature type="domain" description="HAMP" evidence="11">
    <location>
        <begin position="384"/>
        <end position="435"/>
    </location>
</feature>
<evidence type="ECO:0000256" key="1">
    <source>
        <dbReference type="ARBA" id="ARBA00004141"/>
    </source>
</evidence>
<keyword evidence="4 9" id="KW-0472">Membrane</keyword>
<evidence type="ECO:0000259" key="10">
    <source>
        <dbReference type="PROSITE" id="PS50111"/>
    </source>
</evidence>
<feature type="region of interest" description="Disordered" evidence="8">
    <location>
        <begin position="679"/>
        <end position="699"/>
    </location>
</feature>
<dbReference type="AlphaFoldDB" id="A0A1M5VH77"/>
<dbReference type="Proteomes" id="UP000184139">
    <property type="component" value="Unassembled WGS sequence"/>
</dbReference>
<dbReference type="EMBL" id="FQXS01000008">
    <property type="protein sequence ID" value="SHH74587.1"/>
    <property type="molecule type" value="Genomic_DNA"/>
</dbReference>
<dbReference type="PANTHER" id="PTHR32089:SF119">
    <property type="entry name" value="METHYL-ACCEPTING CHEMOTAXIS PROTEIN CTPL"/>
    <property type="match status" value="1"/>
</dbReference>
<evidence type="ECO:0000256" key="9">
    <source>
        <dbReference type="SAM" id="Phobius"/>
    </source>
</evidence>
<feature type="transmembrane region" description="Helical" evidence="9">
    <location>
        <begin position="301"/>
        <end position="324"/>
    </location>
</feature>
<reference evidence="12 13" key="1">
    <citation type="submission" date="2016-11" db="EMBL/GenBank/DDBJ databases">
        <authorList>
            <person name="Jaros S."/>
            <person name="Januszkiewicz K."/>
            <person name="Wedrychowicz H."/>
        </authorList>
    </citation>
    <scope>NUCLEOTIDE SEQUENCE [LARGE SCALE GENOMIC DNA]</scope>
    <source>
        <strain evidence="12 13">DSM 9705</strain>
    </source>
</reference>
<dbReference type="InterPro" id="IPR032255">
    <property type="entry name" value="HBM"/>
</dbReference>
<feature type="domain" description="Methyl-accepting transducer" evidence="10">
    <location>
        <begin position="440"/>
        <end position="676"/>
    </location>
</feature>
<evidence type="ECO:0000313" key="13">
    <source>
        <dbReference type="Proteomes" id="UP000184139"/>
    </source>
</evidence>
<evidence type="ECO:0000256" key="6">
    <source>
        <dbReference type="ARBA" id="ARBA00029447"/>
    </source>
</evidence>
<evidence type="ECO:0000256" key="3">
    <source>
        <dbReference type="ARBA" id="ARBA00022989"/>
    </source>
</evidence>
<dbReference type="SMART" id="SM00283">
    <property type="entry name" value="MA"/>
    <property type="match status" value="1"/>
</dbReference>
<dbReference type="RefSeq" id="WP_073375125.1">
    <property type="nucleotide sequence ID" value="NZ_FQXS01000008.1"/>
</dbReference>
<sequence length="719" mass="79357">MSEEQKGRFAAFTPFRFIAGKIRNKVLAILLVATLGTIIVALVAVVTSRITSQSITQLVDRDGRIVALSNEAIQELMRARELDQNYLLNYKQLGFQNARVLYVGEVESHVQRVNDLLDEIEQIESDEQGSIEQLDLLRAELDDYRTSFLGMVASAEAKGHKDEGAEGRLRDIIHRVEEAAKTLGDETLLVSILTVRRNEKDYLLRNERRYIQQTRESVQDLKEKILRRVGDEQLKMSLFFLSDQYLDIFNQMVVVDNMIRGYGRDYRSAINKMIPTITTLIEAQQKGQADTIAELKNLDRLSFIIVVIVALLTIMLGVFGAIFFSRRLTKQIDNIMEMFGDIGIGDFSARAKVVTDDELGEMAESLNAMLDNTLVLIQSREERDAIQGSIMKLLAEISDLADGDLTVRAEVTEEVTGAIADSFNNMAEQLSRVVKGVKTASSLVGSSSTDVNQVTKKLSQSSEEQAARIRAAITIIERIAESIRNVASSADESARVSGSARESARAGSDAVLKTNQAMGLIKENMRGTARTVKRLGESSQEIGNIVQIINDIADRTSILALNASIQAAMAGEEGRGFAVVAEEVQRLAERSATSTKQIETLINTIQGEISEASISMEKSIQQVVDGTELADEAYGKLEEIETVSNQLAELVESISESSRRQAAESENITKLMNEVGQLTEETTAATRETTTSMEKITTTSRQLEESIAVFKIEDEAVSA</sequence>
<dbReference type="CDD" id="cd11386">
    <property type="entry name" value="MCP_signal"/>
    <property type="match status" value="1"/>
</dbReference>
<protein>
    <submittedName>
        <fullName evidence="12">Twitching motility protein PilJ</fullName>
    </submittedName>
</protein>
<dbReference type="PANTHER" id="PTHR32089">
    <property type="entry name" value="METHYL-ACCEPTING CHEMOTAXIS PROTEIN MCPB"/>
    <property type="match status" value="1"/>
</dbReference>
<dbReference type="PROSITE" id="PS50111">
    <property type="entry name" value="CHEMOTAXIS_TRANSDUC_2"/>
    <property type="match status" value="1"/>
</dbReference>
<organism evidence="12 13">
    <name type="scientific">Desulfofustis glycolicus DSM 9705</name>
    <dbReference type="NCBI Taxonomy" id="1121409"/>
    <lineage>
        <taxon>Bacteria</taxon>
        <taxon>Pseudomonadati</taxon>
        <taxon>Thermodesulfobacteriota</taxon>
        <taxon>Desulfobulbia</taxon>
        <taxon>Desulfobulbales</taxon>
        <taxon>Desulfocapsaceae</taxon>
        <taxon>Desulfofustis</taxon>
    </lineage>
</organism>
<name>A0A1M5VH77_9BACT</name>
<comment type="subcellular location">
    <subcellularLocation>
        <location evidence="1">Membrane</location>
        <topology evidence="1">Multi-pass membrane protein</topology>
    </subcellularLocation>
</comment>
<dbReference type="Gene3D" id="6.10.340.10">
    <property type="match status" value="1"/>
</dbReference>
<keyword evidence="13" id="KW-1185">Reference proteome</keyword>
<dbReference type="PROSITE" id="PS50885">
    <property type="entry name" value="HAMP"/>
    <property type="match status" value="2"/>
</dbReference>
<dbReference type="Gene3D" id="1.10.287.950">
    <property type="entry name" value="Methyl-accepting chemotaxis protein"/>
    <property type="match status" value="1"/>
</dbReference>
<evidence type="ECO:0000313" key="12">
    <source>
        <dbReference type="EMBL" id="SHH74587.1"/>
    </source>
</evidence>